<dbReference type="InterPro" id="IPR036691">
    <property type="entry name" value="Endo/exonu/phosph_ase_sf"/>
</dbReference>
<proteinExistence type="predicted"/>
<dbReference type="Proteomes" id="UP001320831">
    <property type="component" value="Unassembled WGS sequence"/>
</dbReference>
<evidence type="ECO:0000313" key="1">
    <source>
        <dbReference type="EMBL" id="MCT7376297.1"/>
    </source>
</evidence>
<keyword evidence="2" id="KW-1185">Reference proteome</keyword>
<dbReference type="Gene3D" id="3.60.10.10">
    <property type="entry name" value="Endonuclease/exonuclease/phosphatase"/>
    <property type="match status" value="1"/>
</dbReference>
<reference evidence="1 2" key="1">
    <citation type="submission" date="2022-09" db="EMBL/GenBank/DDBJ databases">
        <title>Chelativorans salina sp. nov., a novel slightly halophilic bacterium isolated from a saline lake sediment enrichment.</title>
        <authorList>
            <person name="Gao L."/>
            <person name="Fang B.-Z."/>
            <person name="Li W.-J."/>
        </authorList>
    </citation>
    <scope>NUCLEOTIDE SEQUENCE [LARGE SCALE GENOMIC DNA]</scope>
    <source>
        <strain evidence="1 2">EGI FJ00035</strain>
    </source>
</reference>
<organism evidence="1 2">
    <name type="scientific">Chelativorans salis</name>
    <dbReference type="NCBI Taxonomy" id="2978478"/>
    <lineage>
        <taxon>Bacteria</taxon>
        <taxon>Pseudomonadati</taxon>
        <taxon>Pseudomonadota</taxon>
        <taxon>Alphaproteobacteria</taxon>
        <taxon>Hyphomicrobiales</taxon>
        <taxon>Phyllobacteriaceae</taxon>
        <taxon>Chelativorans</taxon>
    </lineage>
</organism>
<protein>
    <submittedName>
        <fullName evidence="1">Endonuclease/exonuclease/phosphatase family protein</fullName>
    </submittedName>
</protein>
<dbReference type="GO" id="GO:0004519">
    <property type="term" value="F:endonuclease activity"/>
    <property type="evidence" value="ECO:0007669"/>
    <property type="project" value="UniProtKB-KW"/>
</dbReference>
<accession>A0ABT2LP09</accession>
<dbReference type="SUPFAM" id="SSF56219">
    <property type="entry name" value="DNase I-like"/>
    <property type="match status" value="1"/>
</dbReference>
<gene>
    <name evidence="1" type="ORF">N5A92_14760</name>
</gene>
<keyword evidence="1" id="KW-0378">Hydrolase</keyword>
<evidence type="ECO:0000313" key="2">
    <source>
        <dbReference type="Proteomes" id="UP001320831"/>
    </source>
</evidence>
<sequence>MVLRTGIEILAPDLIALQETIVRPDCDQLRDFLRPVYGILHSDARDPDGGGISVASRWPILRFHELDLDVTPDAVGIEQGFRRGCHIGGFWIVMMLEPTEGDEP</sequence>
<keyword evidence="1" id="KW-0255">Endonuclease</keyword>
<name>A0ABT2LP09_9HYPH</name>
<dbReference type="EMBL" id="JAOCZP010000004">
    <property type="protein sequence ID" value="MCT7376297.1"/>
    <property type="molecule type" value="Genomic_DNA"/>
</dbReference>
<keyword evidence="1" id="KW-0540">Nuclease</keyword>
<comment type="caution">
    <text evidence="1">The sequence shown here is derived from an EMBL/GenBank/DDBJ whole genome shotgun (WGS) entry which is preliminary data.</text>
</comment>
<dbReference type="RefSeq" id="WP_260904086.1">
    <property type="nucleotide sequence ID" value="NZ_JAOCZP010000004.1"/>
</dbReference>